<sequence length="275" mass="28379">MGSSGGGALGGAAGGAAAGFSVGGPAGAWVGGALGLVSGLFSGNKEKAQARIANAQQQAQYIVQNAQAQAQTMLSQNSAAAQNLVASGNNFLAAANESVALYTQSLNNQRSYKATGEAYNALQESIGRYSDDYLRGTFQQRLQASEMLGRTTAEFAAAGVGGSTSQLVNRTMRLQAGVAEEEMRIGNRSAMWDFAKQRGALTDQAVDGVQMLVQRDMTGYDPSAGFYFGNTTIGPQAPVGTQNLNSWSNTLGSVLGSGMSAYNTVQGMSALSKLK</sequence>
<protein>
    <recommendedName>
        <fullName evidence="3">Internal virion protein</fullName>
    </recommendedName>
</protein>
<proteinExistence type="predicted"/>
<dbReference type="KEGG" id="vg:14012101"/>
<dbReference type="Pfam" id="PF24072">
    <property type="entry name" value="T7_gp14"/>
    <property type="match status" value="1"/>
</dbReference>
<accession>H6VUB5</accession>
<dbReference type="InterPro" id="IPR038996">
    <property type="entry name" value="Gp14"/>
</dbReference>
<organismHost>
    <name type="scientific">Escherichia coli</name>
    <dbReference type="NCBI Taxonomy" id="562"/>
</organismHost>
<evidence type="ECO:0000313" key="1">
    <source>
        <dbReference type="EMBL" id="AEZ65103.1"/>
    </source>
</evidence>
<dbReference type="EMBL" id="JN882298">
    <property type="protein sequence ID" value="AEZ65103.1"/>
    <property type="molecule type" value="Genomic_DNA"/>
</dbReference>
<evidence type="ECO:0008006" key="3">
    <source>
        <dbReference type="Google" id="ProtNLM"/>
    </source>
</evidence>
<dbReference type="RefSeq" id="YP_007006603.1">
    <property type="nucleotide sequence ID" value="NC_019520.1"/>
</dbReference>
<organism evidence="1 2">
    <name type="scientific">Escherichia phage phiKT</name>
    <dbReference type="NCBI Taxonomy" id="1141519"/>
    <lineage>
        <taxon>Viruses</taxon>
        <taxon>Duplodnaviria</taxon>
        <taxon>Heunggongvirae</taxon>
        <taxon>Uroviricota</taxon>
        <taxon>Caudoviricetes</taxon>
        <taxon>Autographivirales</taxon>
        <taxon>Autonotataviridae</taxon>
        <taxon>Ermolevavirus</taxon>
        <taxon>Ermolevavirus PhiKT</taxon>
    </lineage>
</organism>
<dbReference type="GeneID" id="14012101"/>
<dbReference type="Proteomes" id="UP000009054">
    <property type="component" value="Segment"/>
</dbReference>
<keyword evidence="2" id="KW-1185">Reference proteome</keyword>
<evidence type="ECO:0000313" key="2">
    <source>
        <dbReference type="Proteomes" id="UP000009054"/>
    </source>
</evidence>
<gene>
    <name evidence="1" type="ORF">phiKT_00020</name>
</gene>
<name>H6VUB5_BPPKT</name>
<reference evidence="1 2" key="1">
    <citation type="submission" date="2011-10" db="EMBL/GenBank/DDBJ databases">
        <authorList>
            <person name="Tarasyan K.K."/>
            <person name="Kulikov E.E."/>
            <person name="Letarov A.V."/>
        </authorList>
    </citation>
    <scope>NUCLEOTIDE SEQUENCE [LARGE SCALE GENOMIC DNA]</scope>
</reference>